<keyword evidence="2" id="KW-0285">Flavoprotein</keyword>
<dbReference type="InterPro" id="IPR016169">
    <property type="entry name" value="FAD-bd_PCMH_sub2"/>
</dbReference>
<keyword evidence="4" id="KW-0560">Oxidoreductase</keyword>
<dbReference type="Gene3D" id="3.30.70.2740">
    <property type="match status" value="1"/>
</dbReference>
<evidence type="ECO:0000256" key="2">
    <source>
        <dbReference type="ARBA" id="ARBA00022630"/>
    </source>
</evidence>
<dbReference type="InterPro" id="IPR036318">
    <property type="entry name" value="FAD-bd_PCMH-like_sf"/>
</dbReference>
<dbReference type="Pfam" id="PF01565">
    <property type="entry name" value="FAD_binding_4"/>
    <property type="match status" value="1"/>
</dbReference>
<dbReference type="InterPro" id="IPR016164">
    <property type="entry name" value="FAD-linked_Oxase-like_C"/>
</dbReference>
<evidence type="ECO:0000259" key="5">
    <source>
        <dbReference type="PROSITE" id="PS51387"/>
    </source>
</evidence>
<sequence>MKQLQEIIQDKDRLFFGDEVPEIYQTDHFVKQVEKVYAVALPLTAKEVVKLVNYAIEKDLTIIARGGGTGVAGAQVPITGNELIIDVHRMNRILELDEETMTLTVEPGVQLQDIQAFVESKGYYYPPDPGSKHSTIGGNVATNAGGMRAVKYGTTRDYVRELEIVLPTGEAVTLGSLNIKNSTGYDLKNLFIGSEGTLGITTRVKLKILPLPKYKKSVLLAFDSLRAATDGVLAILKNGINPTALELFERSTIELSEKYLNAKLQSQIGNSYVLMTIDDSDEATMLRKVESVGDMLNPVALEIIPLTAEEAEAAWMLRDHILIALMQFTEYEMLDEVVPINKFAEMIMYTKELQDKHGLSVINFGHAGDGNIHTVLMKESLDEETWEKKRKALLDDLYNKVAELGGLPSAEHGIGIVKKSYFERMTNSVELYLMKKIKHAIDPDNRLNPGKVL</sequence>
<dbReference type="InterPro" id="IPR004113">
    <property type="entry name" value="FAD-bd_oxidored_4_C"/>
</dbReference>
<evidence type="ECO:0000256" key="3">
    <source>
        <dbReference type="ARBA" id="ARBA00022827"/>
    </source>
</evidence>
<keyword evidence="7" id="KW-1185">Reference proteome</keyword>
<dbReference type="InterPro" id="IPR006094">
    <property type="entry name" value="Oxid_FAD_bind_N"/>
</dbReference>
<dbReference type="InterPro" id="IPR016166">
    <property type="entry name" value="FAD-bd_PCMH"/>
</dbReference>
<comment type="cofactor">
    <cofactor evidence="1">
        <name>FAD</name>
        <dbReference type="ChEBI" id="CHEBI:57692"/>
    </cofactor>
</comment>
<dbReference type="PROSITE" id="PS51387">
    <property type="entry name" value="FAD_PCMH"/>
    <property type="match status" value="1"/>
</dbReference>
<feature type="domain" description="FAD-binding PCMH-type" evidence="5">
    <location>
        <begin position="32"/>
        <end position="211"/>
    </location>
</feature>
<dbReference type="Pfam" id="PF02913">
    <property type="entry name" value="FAD-oxidase_C"/>
    <property type="match status" value="1"/>
</dbReference>
<protein>
    <submittedName>
        <fullName evidence="6">FAD-binding oxidoreductase</fullName>
    </submittedName>
</protein>
<dbReference type="Gene3D" id="3.30.465.10">
    <property type="match status" value="1"/>
</dbReference>
<gene>
    <name evidence="6" type="ORF">ACFSBH_07385</name>
</gene>
<keyword evidence="3" id="KW-0274">FAD</keyword>
<dbReference type="InterPro" id="IPR051914">
    <property type="entry name" value="FAD-linked_OxidoTrans_Type4"/>
</dbReference>
<dbReference type="PANTHER" id="PTHR42934:SF2">
    <property type="entry name" value="GLYCOLATE OXIDASE SUBUNIT GLCD"/>
    <property type="match status" value="1"/>
</dbReference>
<organism evidence="6 7">
    <name type="scientific">Oceanobacillus luteolus</name>
    <dbReference type="NCBI Taxonomy" id="1274358"/>
    <lineage>
        <taxon>Bacteria</taxon>
        <taxon>Bacillati</taxon>
        <taxon>Bacillota</taxon>
        <taxon>Bacilli</taxon>
        <taxon>Bacillales</taxon>
        <taxon>Bacillaceae</taxon>
        <taxon>Oceanobacillus</taxon>
    </lineage>
</organism>
<dbReference type="SUPFAM" id="SSF55103">
    <property type="entry name" value="FAD-linked oxidases, C-terminal domain"/>
    <property type="match status" value="1"/>
</dbReference>
<dbReference type="EMBL" id="JBHUDE010000036">
    <property type="protein sequence ID" value="MFD1607471.1"/>
    <property type="molecule type" value="Genomic_DNA"/>
</dbReference>
<evidence type="ECO:0000256" key="4">
    <source>
        <dbReference type="ARBA" id="ARBA00023002"/>
    </source>
</evidence>
<dbReference type="Proteomes" id="UP001597221">
    <property type="component" value="Unassembled WGS sequence"/>
</dbReference>
<dbReference type="PANTHER" id="PTHR42934">
    <property type="entry name" value="GLYCOLATE OXIDASE SUBUNIT GLCD"/>
    <property type="match status" value="1"/>
</dbReference>
<evidence type="ECO:0000313" key="7">
    <source>
        <dbReference type="Proteomes" id="UP001597221"/>
    </source>
</evidence>
<reference evidence="7" key="1">
    <citation type="journal article" date="2019" name="Int. J. Syst. Evol. Microbiol.">
        <title>The Global Catalogue of Microorganisms (GCM) 10K type strain sequencing project: providing services to taxonomists for standard genome sequencing and annotation.</title>
        <authorList>
            <consortium name="The Broad Institute Genomics Platform"/>
            <consortium name="The Broad Institute Genome Sequencing Center for Infectious Disease"/>
            <person name="Wu L."/>
            <person name="Ma J."/>
        </authorList>
    </citation>
    <scope>NUCLEOTIDE SEQUENCE [LARGE SCALE GENOMIC DNA]</scope>
    <source>
        <strain evidence="7">CGMCC 1.12376</strain>
    </source>
</reference>
<name>A0ABW4HQ39_9BACI</name>
<evidence type="ECO:0000313" key="6">
    <source>
        <dbReference type="EMBL" id="MFD1607471.1"/>
    </source>
</evidence>
<accession>A0ABW4HQ39</accession>
<dbReference type="RefSeq" id="WP_379596861.1">
    <property type="nucleotide sequence ID" value="NZ_JBHUDE010000036.1"/>
</dbReference>
<evidence type="ECO:0000256" key="1">
    <source>
        <dbReference type="ARBA" id="ARBA00001974"/>
    </source>
</evidence>
<dbReference type="InterPro" id="IPR016171">
    <property type="entry name" value="Vanillyl_alc_oxidase_C-sub2"/>
</dbReference>
<dbReference type="Gene3D" id="1.10.45.10">
    <property type="entry name" value="Vanillyl-alcohol Oxidase, Chain A, domain 4"/>
    <property type="match status" value="1"/>
</dbReference>
<comment type="caution">
    <text evidence="6">The sequence shown here is derived from an EMBL/GenBank/DDBJ whole genome shotgun (WGS) entry which is preliminary data.</text>
</comment>
<proteinExistence type="predicted"/>
<dbReference type="SUPFAM" id="SSF56176">
    <property type="entry name" value="FAD-binding/transporter-associated domain-like"/>
    <property type="match status" value="1"/>
</dbReference>